<evidence type="ECO:0008006" key="4">
    <source>
        <dbReference type="Google" id="ProtNLM"/>
    </source>
</evidence>
<dbReference type="EMBL" id="CP035042">
    <property type="protein sequence ID" value="QHC49811.1"/>
    <property type="molecule type" value="Genomic_DNA"/>
</dbReference>
<gene>
    <name evidence="2" type="ORF">EKK97_09610</name>
</gene>
<evidence type="ECO:0000313" key="3">
    <source>
        <dbReference type="Proteomes" id="UP000464013"/>
    </source>
</evidence>
<protein>
    <recommendedName>
        <fullName evidence="4">Lipocalin-like domain-containing protein</fullName>
    </recommendedName>
</protein>
<dbReference type="AlphaFoldDB" id="A0A6I6SKJ1"/>
<keyword evidence="1" id="KW-0732">Signal</keyword>
<dbReference type="KEGG" id="htx:EKK97_09610"/>
<name>A0A6I6SKJ1_9GAMM</name>
<dbReference type="Proteomes" id="UP000464013">
    <property type="component" value="Chromosome"/>
</dbReference>
<sequence length="272" mass="31379">MRKNILICVLVVFLSSCASTQGKGVNLSHEDEISIVGTWAMLPLRNGIANVVEFTDAGRSNLYPFNCRVGSSDPVESSRYRISGDGKRMRIFSPAGVQNFDVISVEDNSMKLGMSIGEFELTFSYVRVNQVSPLCFLYNEAVADGSKNSAFKEEDFVHDPWVPENPHVERYVGRWENEEGKVQVEVVRDGEARYKIYKESSENWNHLYNDVRWSGLELRYQHFAYSDKEELFEHAFHKSSRLAMLTPVDDLNKIKWSFFVGDKRYDYILNRR</sequence>
<feature type="signal peptide" evidence="1">
    <location>
        <begin position="1"/>
        <end position="18"/>
    </location>
</feature>
<dbReference type="OrthoDB" id="9156913at2"/>
<evidence type="ECO:0000256" key="1">
    <source>
        <dbReference type="SAM" id="SignalP"/>
    </source>
</evidence>
<dbReference type="RefSeq" id="WP_159551440.1">
    <property type="nucleotide sequence ID" value="NZ_CP035042.1"/>
</dbReference>
<proteinExistence type="predicted"/>
<accession>A0A6I6SKJ1</accession>
<feature type="chain" id="PRO_5026069573" description="Lipocalin-like domain-containing protein" evidence="1">
    <location>
        <begin position="19"/>
        <end position="272"/>
    </location>
</feature>
<reference evidence="2 3" key="1">
    <citation type="submission" date="2019-01" db="EMBL/GenBank/DDBJ databases">
        <title>Complete genome of a denitifying bacterium Halomons sp. BC-M4-5.</title>
        <authorList>
            <person name="Wang L."/>
            <person name="Shao Z."/>
        </authorList>
    </citation>
    <scope>NUCLEOTIDE SEQUENCE [LARGE SCALE GENOMIC DNA]</scope>
    <source>
        <strain evidence="2 3">BC-M4-5</strain>
    </source>
</reference>
<keyword evidence="3" id="KW-1185">Reference proteome</keyword>
<organism evidence="2 3">
    <name type="scientific">Billgrantia tianxiuensis</name>
    <dbReference type="NCBI Taxonomy" id="2497861"/>
    <lineage>
        <taxon>Bacteria</taxon>
        <taxon>Pseudomonadati</taxon>
        <taxon>Pseudomonadota</taxon>
        <taxon>Gammaproteobacteria</taxon>
        <taxon>Oceanospirillales</taxon>
        <taxon>Halomonadaceae</taxon>
        <taxon>Billgrantia</taxon>
    </lineage>
</organism>
<dbReference type="PROSITE" id="PS51257">
    <property type="entry name" value="PROKAR_LIPOPROTEIN"/>
    <property type="match status" value="1"/>
</dbReference>
<evidence type="ECO:0000313" key="2">
    <source>
        <dbReference type="EMBL" id="QHC49811.1"/>
    </source>
</evidence>